<evidence type="ECO:0000256" key="5">
    <source>
        <dbReference type="ARBA" id="ARBA00022989"/>
    </source>
</evidence>
<dbReference type="InterPro" id="IPR003400">
    <property type="entry name" value="ExbD"/>
</dbReference>
<reference evidence="10" key="1">
    <citation type="journal article" date="2019" name="Int. J. Syst. Evol. Microbiol.">
        <title>The Global Catalogue of Microorganisms (GCM) 10K type strain sequencing project: providing services to taxonomists for standard genome sequencing and annotation.</title>
        <authorList>
            <consortium name="The Broad Institute Genomics Platform"/>
            <consortium name="The Broad Institute Genome Sequencing Center for Infectious Disease"/>
            <person name="Wu L."/>
            <person name="Ma J."/>
        </authorList>
    </citation>
    <scope>NUCLEOTIDE SEQUENCE [LARGE SCALE GENOMIC DNA]</scope>
    <source>
        <strain evidence="10">KCTC 42424</strain>
    </source>
</reference>
<evidence type="ECO:0000256" key="4">
    <source>
        <dbReference type="ARBA" id="ARBA00022692"/>
    </source>
</evidence>
<keyword evidence="4 7" id="KW-0812">Transmembrane</keyword>
<proteinExistence type="inferred from homology"/>
<name>A0ABV7VUV3_9GAMM</name>
<accession>A0ABV7VUV3</accession>
<evidence type="ECO:0000256" key="2">
    <source>
        <dbReference type="ARBA" id="ARBA00005811"/>
    </source>
</evidence>
<keyword evidence="10" id="KW-1185">Reference proteome</keyword>
<keyword evidence="5 8" id="KW-1133">Transmembrane helix</keyword>
<protein>
    <submittedName>
        <fullName evidence="9">ExbD/TolR family protein</fullName>
    </submittedName>
</protein>
<keyword evidence="7" id="KW-0653">Protein transport</keyword>
<organism evidence="9 10">
    <name type="scientific">Bacterioplanoides pacificum</name>
    <dbReference type="NCBI Taxonomy" id="1171596"/>
    <lineage>
        <taxon>Bacteria</taxon>
        <taxon>Pseudomonadati</taxon>
        <taxon>Pseudomonadota</taxon>
        <taxon>Gammaproteobacteria</taxon>
        <taxon>Oceanospirillales</taxon>
        <taxon>Oceanospirillaceae</taxon>
        <taxon>Bacterioplanoides</taxon>
    </lineage>
</organism>
<sequence>MRRHKRPQEEAELNVTSFMNLMIVLVPVLLMNMVFSQVAVLDLKLPKGDQPGLVNPEDVTLDVTIRADGFVVSRTYQEQTEALATLPKKANNYDYEGLSRTLQDIKKNPVFKEKTDISLLSEANVDYQTLVTVMDTVRRYPAVVAASLVDATLFPDISLGDAAELNAQASAEVTP</sequence>
<evidence type="ECO:0000256" key="3">
    <source>
        <dbReference type="ARBA" id="ARBA00022475"/>
    </source>
</evidence>
<evidence type="ECO:0000256" key="7">
    <source>
        <dbReference type="RuleBase" id="RU003879"/>
    </source>
</evidence>
<comment type="similarity">
    <text evidence="2 7">Belongs to the ExbD/TolR family.</text>
</comment>
<evidence type="ECO:0000313" key="9">
    <source>
        <dbReference type="EMBL" id="MFC3679858.1"/>
    </source>
</evidence>
<evidence type="ECO:0000256" key="6">
    <source>
        <dbReference type="ARBA" id="ARBA00023136"/>
    </source>
</evidence>
<keyword evidence="7" id="KW-0813">Transport</keyword>
<evidence type="ECO:0000256" key="8">
    <source>
        <dbReference type="SAM" id="Phobius"/>
    </source>
</evidence>
<keyword evidence="6 8" id="KW-0472">Membrane</keyword>
<dbReference type="EMBL" id="JBHRYB010000005">
    <property type="protein sequence ID" value="MFC3679858.1"/>
    <property type="molecule type" value="Genomic_DNA"/>
</dbReference>
<evidence type="ECO:0000256" key="1">
    <source>
        <dbReference type="ARBA" id="ARBA00004162"/>
    </source>
</evidence>
<keyword evidence="3" id="KW-1003">Cell membrane</keyword>
<gene>
    <name evidence="9" type="ORF">ACFOMG_07005</name>
</gene>
<dbReference type="RefSeq" id="WP_376865653.1">
    <property type="nucleotide sequence ID" value="NZ_JBHRYB010000005.1"/>
</dbReference>
<dbReference type="Pfam" id="PF02472">
    <property type="entry name" value="ExbD"/>
    <property type="match status" value="1"/>
</dbReference>
<evidence type="ECO:0000313" key="10">
    <source>
        <dbReference type="Proteomes" id="UP001595722"/>
    </source>
</evidence>
<dbReference type="Proteomes" id="UP001595722">
    <property type="component" value="Unassembled WGS sequence"/>
</dbReference>
<comment type="caution">
    <text evidence="9">The sequence shown here is derived from an EMBL/GenBank/DDBJ whole genome shotgun (WGS) entry which is preliminary data.</text>
</comment>
<comment type="subcellular location">
    <subcellularLocation>
        <location evidence="1">Cell membrane</location>
        <topology evidence="1">Single-pass membrane protein</topology>
    </subcellularLocation>
    <subcellularLocation>
        <location evidence="7">Cell membrane</location>
        <topology evidence="7">Single-pass type II membrane protein</topology>
    </subcellularLocation>
</comment>
<feature type="transmembrane region" description="Helical" evidence="8">
    <location>
        <begin position="21"/>
        <end position="41"/>
    </location>
</feature>